<evidence type="ECO:0000313" key="3">
    <source>
        <dbReference type="Proteomes" id="UP000295008"/>
    </source>
</evidence>
<dbReference type="RefSeq" id="WP_132013236.1">
    <property type="nucleotide sequence ID" value="NZ_SLUN01000004.1"/>
</dbReference>
<dbReference type="EMBL" id="SLUN01000004">
    <property type="protein sequence ID" value="TCL74250.1"/>
    <property type="molecule type" value="Genomic_DNA"/>
</dbReference>
<evidence type="ECO:0000259" key="1">
    <source>
        <dbReference type="Pfam" id="PF09356"/>
    </source>
</evidence>
<dbReference type="Proteomes" id="UP000295008">
    <property type="component" value="Unassembled WGS sequence"/>
</dbReference>
<name>A0A4R1S637_HYDET</name>
<dbReference type="Pfam" id="PF09356">
    <property type="entry name" value="Phage_BR0599"/>
    <property type="match status" value="1"/>
</dbReference>
<comment type="caution">
    <text evidence="2">The sequence shown here is derived from an EMBL/GenBank/DDBJ whole genome shotgun (WGS) entry which is preliminary data.</text>
</comment>
<dbReference type="OrthoDB" id="1633386at2"/>
<dbReference type="AlphaFoldDB" id="A0A4R1S637"/>
<dbReference type="InterPro" id="IPR011928">
    <property type="entry name" value="Phage_phiJL001_Gp84"/>
</dbReference>
<protein>
    <submittedName>
        <fullName evidence="2">Putative phage protein (TIGR02218 family)</fullName>
    </submittedName>
</protein>
<dbReference type="InterPro" id="IPR018964">
    <property type="entry name" value="Phage_phiJL001_Gp84_C"/>
</dbReference>
<keyword evidence="3" id="KW-1185">Reference proteome</keyword>
<organism evidence="2 3">
    <name type="scientific">Hydrogenispora ethanolica</name>
    <dbReference type="NCBI Taxonomy" id="1082276"/>
    <lineage>
        <taxon>Bacteria</taxon>
        <taxon>Bacillati</taxon>
        <taxon>Bacillota</taxon>
        <taxon>Hydrogenispora</taxon>
    </lineage>
</organism>
<sequence length="267" mass="29846">MNSLFNLELSRFSSRPIELYHFSQKNQHWYFTSTASKQSFGGNVYVPETIASSNLEQKTDDGEGSIDITVSDSNPIALKFASGVPAAPIWVEITRIQKGTSEYQKYFRGQIALATFKGNSGEATLQCKPPLAALDFKIPRNLYQTFCNRVLYDERCGVNSAAFSCPATITDIQGDQLILPELAEYPDDWFALGYVQYQDTYRMIVGNSGKAVRVLAMATGWKAGTKVTVYAGCDHRKDTCRDKFKNLDNFLGWYTIPTKNPFEDGIG</sequence>
<proteinExistence type="predicted"/>
<feature type="domain" description="Bacteriophage phiJL001 Gp84 C-terminal" evidence="1">
    <location>
        <begin position="189"/>
        <end position="259"/>
    </location>
</feature>
<gene>
    <name evidence="2" type="ORF">EDC14_1004188</name>
</gene>
<dbReference type="NCBIfam" id="TIGR02218">
    <property type="entry name" value="phg_TIGR02218"/>
    <property type="match status" value="1"/>
</dbReference>
<reference evidence="2 3" key="1">
    <citation type="submission" date="2019-03" db="EMBL/GenBank/DDBJ databases">
        <title>Genomic Encyclopedia of Type Strains, Phase IV (KMG-IV): sequencing the most valuable type-strain genomes for metagenomic binning, comparative biology and taxonomic classification.</title>
        <authorList>
            <person name="Goeker M."/>
        </authorList>
    </citation>
    <scope>NUCLEOTIDE SEQUENCE [LARGE SCALE GENOMIC DNA]</scope>
    <source>
        <strain evidence="2 3">LX-B</strain>
    </source>
</reference>
<dbReference type="Pfam" id="PF09931">
    <property type="entry name" value="Phage_phiJL001_Gp84_N"/>
    <property type="match status" value="1"/>
</dbReference>
<evidence type="ECO:0000313" key="2">
    <source>
        <dbReference type="EMBL" id="TCL74250.1"/>
    </source>
</evidence>
<accession>A0A4R1S637</accession>